<sequence>MNLNILTFNWHEPYICNLSRLNHTFFVVAPEVAPGKLREWDKRMRSLPGNCHLISPEQAREKLQEGDFDLVLAHNVKDLLWLKNFDLPKICVFHCRLSTEIALSETPIDKTEYLKKVKSLLQDVHPVFISQNKKNDWNLPGAVIPHGIDINDFPQYSGNESCILRVGNLLKEMDIARGYTRGEAIISGYPHATLGLNPGLPGSRLSESFKDLQEHYRQCRVYLNTLPPEYEDGYNLSLLEAMATGMPVISTVHPESPVIDGKNGYISDDTQYLRKKCGELLEDKEKAKELGLNSRSIVQEQFPMDRFLSSWTGEIELCIKNYLKTRGYDNERQKVPFSERKRKNILMDFVSHPATTAYYLERAFRQSHNVITCGAMINLDVIHQWDLGNLKWPIEPQDIFRGAGEKVDGVLKELPADWNPDFYFYVETGLSDVPVDLEKLSIPKVCYLIDTHIHLEKHFEIAKRFDVIFLAQKKYVDILRAQGNDQVFWLPLACDPDIHGKVETEKLWDVGFVGSVTPANPRRKKLLDFIGSRFDLKVDRKFMDEMARHFCESRIVFNNAIKNDLNMRVFEAMCTGSMLITDEAVGLEDLFEDQQHFVMYRDDSLLETIQYYLENPEQRETIAEEGRREVLAHHTYSHRANQMIDILDEIYRASEEDVEGSEPVSNVSNYYEHVRHDMLPLIPEEARSILEIGCGAGKTGQFLKESRGAFVAGVELNPDVAEEAKSVLDDVISGNIEEMDLPYEPGSFDCILCGDVLEHLVDPLKVLEKLKGLLVPGGKIVASIPNVQFFGVIHHLSEGNWTYQDEGILDRTHLRFFTLKEIKTLFENAGFEINEIQETLDPQYEEYKKSGQNCLKVGRVTINDLSEEELRRFFVFQYRFSAGLSETKPENEKKNISRDSVMKERQLNEAKTLEANGNWKEAIKVYGFILVEHPENLVSWKSKGNCHLQMQEFKESREAFKKAFELDPESPEIMMNLAVVSFQVRDYKEAEKWFERLLEFDSYKDKGLCGIGMLKQQVEANNEAIELFYKALQVNPENGIALSSLLKLAYLSGEFRLAESALENYLEIHPANLNMLFGLAGLYFEQDRLTEAREVLDQILIFDSSNNDALELLKKVEERLVFSKG</sequence>
<dbReference type="InterPro" id="IPR019734">
    <property type="entry name" value="TPR_rpt"/>
</dbReference>
<evidence type="ECO:0000313" key="4">
    <source>
        <dbReference type="Proteomes" id="UP000594688"/>
    </source>
</evidence>
<dbReference type="PANTHER" id="PTHR12526:SF634">
    <property type="entry name" value="BLL3361 PROTEIN"/>
    <property type="match status" value="1"/>
</dbReference>
<dbReference type="Pfam" id="PF14559">
    <property type="entry name" value="TPR_19"/>
    <property type="match status" value="1"/>
</dbReference>
<dbReference type="Gene3D" id="3.40.50.2000">
    <property type="entry name" value="Glycogen Phosphorylase B"/>
    <property type="match status" value="2"/>
</dbReference>
<evidence type="ECO:0000313" key="3">
    <source>
        <dbReference type="EMBL" id="QPJ63429.1"/>
    </source>
</evidence>
<dbReference type="PROSITE" id="PS50005">
    <property type="entry name" value="TPR"/>
    <property type="match status" value="3"/>
</dbReference>
<evidence type="ECO:0000259" key="2">
    <source>
        <dbReference type="Pfam" id="PF13524"/>
    </source>
</evidence>
<dbReference type="SMART" id="SM00028">
    <property type="entry name" value="TPR"/>
    <property type="match status" value="6"/>
</dbReference>
<keyword evidence="3" id="KW-0808">Transferase</keyword>
<dbReference type="SUPFAM" id="SSF53756">
    <property type="entry name" value="UDP-Glycosyltransferase/glycogen phosphorylase"/>
    <property type="match status" value="2"/>
</dbReference>
<dbReference type="AlphaFoldDB" id="A0A7T0BYT4"/>
<proteinExistence type="predicted"/>
<dbReference type="EMBL" id="CP048685">
    <property type="protein sequence ID" value="QPJ63429.1"/>
    <property type="molecule type" value="Genomic_DNA"/>
</dbReference>
<dbReference type="Gene3D" id="1.25.40.10">
    <property type="entry name" value="Tetratricopeptide repeat domain"/>
    <property type="match status" value="1"/>
</dbReference>
<dbReference type="InterPro" id="IPR055259">
    <property type="entry name" value="YkvP/CgeB_Glyco_trans-like"/>
</dbReference>
<keyword evidence="1" id="KW-0802">TPR repeat</keyword>
<protein>
    <submittedName>
        <fullName evidence="3">Glycosyltransferase</fullName>
    </submittedName>
</protein>
<feature type="repeat" description="TPR" evidence="1">
    <location>
        <begin position="937"/>
        <end position="970"/>
    </location>
</feature>
<dbReference type="Pfam" id="PF13524">
    <property type="entry name" value="Glyco_trans_1_2"/>
    <property type="match status" value="1"/>
</dbReference>
<accession>A0A7T0BYT4</accession>
<dbReference type="CDD" id="cd03801">
    <property type="entry name" value="GT4_PimA-like"/>
    <property type="match status" value="1"/>
</dbReference>
<feature type="repeat" description="TPR" evidence="1">
    <location>
        <begin position="971"/>
        <end position="1004"/>
    </location>
</feature>
<organism evidence="3 4">
    <name type="scientific">Candidatus Nitronauta litoralis</name>
    <dbReference type="NCBI Taxonomy" id="2705533"/>
    <lineage>
        <taxon>Bacteria</taxon>
        <taxon>Pseudomonadati</taxon>
        <taxon>Nitrospinota/Tectimicrobiota group</taxon>
        <taxon>Nitrospinota</taxon>
        <taxon>Nitrospinia</taxon>
        <taxon>Nitrospinales</taxon>
        <taxon>Nitrospinaceae</taxon>
        <taxon>Candidatus Nitronauta</taxon>
    </lineage>
</organism>
<name>A0A7T0BYT4_9BACT</name>
<dbReference type="Pfam" id="PF13692">
    <property type="entry name" value="Glyco_trans_1_4"/>
    <property type="match status" value="1"/>
</dbReference>
<dbReference type="Proteomes" id="UP000594688">
    <property type="component" value="Chromosome"/>
</dbReference>
<dbReference type="Pfam" id="PF13489">
    <property type="entry name" value="Methyltransf_23"/>
    <property type="match status" value="1"/>
</dbReference>
<dbReference type="Pfam" id="PF13432">
    <property type="entry name" value="TPR_16"/>
    <property type="match status" value="1"/>
</dbReference>
<reference evidence="3 4" key="1">
    <citation type="submission" date="2020-02" db="EMBL/GenBank/DDBJ databases">
        <title>Genomic and physiological characterization of two novel Nitrospinaceae genera.</title>
        <authorList>
            <person name="Mueller A.J."/>
            <person name="Jung M.-Y."/>
            <person name="Strachan C.R."/>
            <person name="Herbold C.W."/>
            <person name="Kirkegaard R.H."/>
            <person name="Daims H."/>
        </authorList>
    </citation>
    <scope>NUCLEOTIDE SEQUENCE [LARGE SCALE GENOMIC DNA]</scope>
    <source>
        <strain evidence="3">EB</strain>
    </source>
</reference>
<dbReference type="SUPFAM" id="SSF53335">
    <property type="entry name" value="S-adenosyl-L-methionine-dependent methyltransferases"/>
    <property type="match status" value="1"/>
</dbReference>
<feature type="domain" description="Spore protein YkvP/CgeB glycosyl transferase-like" evidence="2">
    <location>
        <begin position="543"/>
        <end position="645"/>
    </location>
</feature>
<dbReference type="SUPFAM" id="SSF48452">
    <property type="entry name" value="TPR-like"/>
    <property type="match status" value="1"/>
</dbReference>
<dbReference type="PANTHER" id="PTHR12526">
    <property type="entry name" value="GLYCOSYLTRANSFERASE"/>
    <property type="match status" value="1"/>
</dbReference>
<dbReference type="CDD" id="cd02440">
    <property type="entry name" value="AdoMet_MTases"/>
    <property type="match status" value="1"/>
</dbReference>
<dbReference type="KEGG" id="nli:G3M70_16735"/>
<gene>
    <name evidence="3" type="ORF">G3M70_16735</name>
</gene>
<dbReference type="Gene3D" id="3.40.50.150">
    <property type="entry name" value="Vaccinia Virus protein VP39"/>
    <property type="match status" value="1"/>
</dbReference>
<evidence type="ECO:0000256" key="1">
    <source>
        <dbReference type="PROSITE-ProRule" id="PRU00339"/>
    </source>
</evidence>
<dbReference type="InterPro" id="IPR029063">
    <property type="entry name" value="SAM-dependent_MTases_sf"/>
</dbReference>
<feature type="repeat" description="TPR" evidence="1">
    <location>
        <begin position="1005"/>
        <end position="1038"/>
    </location>
</feature>
<dbReference type="GO" id="GO:0016740">
    <property type="term" value="F:transferase activity"/>
    <property type="evidence" value="ECO:0007669"/>
    <property type="project" value="UniProtKB-KW"/>
</dbReference>
<dbReference type="InterPro" id="IPR011990">
    <property type="entry name" value="TPR-like_helical_dom_sf"/>
</dbReference>